<dbReference type="Proteomes" id="UP000420562">
    <property type="component" value="Unassembled WGS sequence"/>
</dbReference>
<gene>
    <name evidence="2" type="ORF">F6V25_08880</name>
</gene>
<organism evidence="2 3">
    <name type="scientific">Oryzomonas japonica</name>
    <dbReference type="NCBI Taxonomy" id="2603858"/>
    <lineage>
        <taxon>Bacteria</taxon>
        <taxon>Pseudomonadati</taxon>
        <taxon>Thermodesulfobacteriota</taxon>
        <taxon>Desulfuromonadia</taxon>
        <taxon>Geobacterales</taxon>
        <taxon>Geobacteraceae</taxon>
        <taxon>Oryzomonas</taxon>
    </lineage>
</organism>
<dbReference type="EMBL" id="VZQZ01000004">
    <property type="protein sequence ID" value="KAB0665814.1"/>
    <property type="molecule type" value="Genomic_DNA"/>
</dbReference>
<dbReference type="InterPro" id="IPR013216">
    <property type="entry name" value="Methyltransf_11"/>
</dbReference>
<comment type="caution">
    <text evidence="2">The sequence shown here is derived from an EMBL/GenBank/DDBJ whole genome shotgun (WGS) entry which is preliminary data.</text>
</comment>
<keyword evidence="2" id="KW-0489">Methyltransferase</keyword>
<evidence type="ECO:0000313" key="3">
    <source>
        <dbReference type="Proteomes" id="UP000420562"/>
    </source>
</evidence>
<evidence type="ECO:0000259" key="1">
    <source>
        <dbReference type="Pfam" id="PF08241"/>
    </source>
</evidence>
<dbReference type="Gene3D" id="3.40.50.150">
    <property type="entry name" value="Vaccinia Virus protein VP39"/>
    <property type="match status" value="1"/>
</dbReference>
<dbReference type="Pfam" id="PF08241">
    <property type="entry name" value="Methyltransf_11"/>
    <property type="match status" value="1"/>
</dbReference>
<dbReference type="CDD" id="cd02440">
    <property type="entry name" value="AdoMet_MTases"/>
    <property type="match status" value="1"/>
</dbReference>
<dbReference type="GO" id="GO:0008757">
    <property type="term" value="F:S-adenosylmethionine-dependent methyltransferase activity"/>
    <property type="evidence" value="ECO:0007669"/>
    <property type="project" value="InterPro"/>
</dbReference>
<sequence>MNYGIKQAHESNIIEQFSRQAIPFTRVPGHYDAMQILIELSGVHRDDTVLDVACGPGMVACEFARHARHVTGIDITPAMIEQAAQRQQEQKLDNLAWDRGNAIPLPYADNSFSLVITRYSFHHLLAPEEALAEMMRVCAPGGRVMVADVAVESAKAAAYDRLEMLRDPSHTHALTQEAFAALFRNSGLADCRQSAYGVDIELETQLKASFPKPGDEEVLRNMVTDDVGVDALGINARRVDGSVVYTVPIAVYVGRKR</sequence>
<dbReference type="RefSeq" id="WP_151128241.1">
    <property type="nucleotide sequence ID" value="NZ_VZQZ01000004.1"/>
</dbReference>
<dbReference type="GO" id="GO:0032259">
    <property type="term" value="P:methylation"/>
    <property type="evidence" value="ECO:0007669"/>
    <property type="project" value="UniProtKB-KW"/>
</dbReference>
<proteinExistence type="predicted"/>
<keyword evidence="3" id="KW-1185">Reference proteome</keyword>
<evidence type="ECO:0000313" key="2">
    <source>
        <dbReference type="EMBL" id="KAB0665814.1"/>
    </source>
</evidence>
<dbReference type="InterPro" id="IPR029063">
    <property type="entry name" value="SAM-dependent_MTases_sf"/>
</dbReference>
<protein>
    <submittedName>
        <fullName evidence="2">Methyltransferase domain-containing protein</fullName>
    </submittedName>
</protein>
<accession>A0A7J4ZRQ8</accession>
<feature type="domain" description="Methyltransferase type 11" evidence="1">
    <location>
        <begin position="50"/>
        <end position="145"/>
    </location>
</feature>
<dbReference type="PANTHER" id="PTHR43591">
    <property type="entry name" value="METHYLTRANSFERASE"/>
    <property type="match status" value="1"/>
</dbReference>
<keyword evidence="2" id="KW-0808">Transferase</keyword>
<dbReference type="AlphaFoldDB" id="A0A7J4ZRQ8"/>
<dbReference type="SUPFAM" id="SSF53335">
    <property type="entry name" value="S-adenosyl-L-methionine-dependent methyltransferases"/>
    <property type="match status" value="1"/>
</dbReference>
<name>A0A7J4ZRQ8_9BACT</name>
<reference evidence="2 3" key="1">
    <citation type="submission" date="2019-09" db="EMBL/GenBank/DDBJ databases">
        <title>Geobacter sp. Red96, a novel strain isolated from paddy soil.</title>
        <authorList>
            <person name="Xu Z."/>
            <person name="Masuda Y."/>
            <person name="Itoh H."/>
            <person name="Senoo K."/>
        </authorList>
    </citation>
    <scope>NUCLEOTIDE SEQUENCE [LARGE SCALE GENOMIC DNA]</scope>
    <source>
        <strain evidence="2 3">Red96</strain>
    </source>
</reference>